<dbReference type="InterPro" id="IPR036383">
    <property type="entry name" value="TSP1_rpt_sf"/>
</dbReference>
<dbReference type="Pfam" id="PF05986">
    <property type="entry name" value="ADAMTS_spacer1"/>
    <property type="match status" value="1"/>
</dbReference>
<dbReference type="Gene3D" id="2.20.100.10">
    <property type="entry name" value="Thrombospondin type-1 (TSP1) repeat"/>
    <property type="match status" value="6"/>
</dbReference>
<dbReference type="RefSeq" id="XP_015610188.1">
    <property type="nucleotide sequence ID" value="XM_015754702.2"/>
</dbReference>
<dbReference type="Pfam" id="PF19030">
    <property type="entry name" value="TSP1_ADAMTS"/>
    <property type="match status" value="6"/>
</dbReference>
<comment type="subcellular location">
    <subcellularLocation>
        <location evidence="1">Secreted</location>
    </subcellularLocation>
</comment>
<evidence type="ECO:0000313" key="16">
    <source>
        <dbReference type="RefSeq" id="XP_024935782.1"/>
    </source>
</evidence>
<dbReference type="RefSeq" id="XP_024935782.1">
    <property type="nucleotide sequence ID" value="XM_025080014.1"/>
</dbReference>
<dbReference type="InterPro" id="IPR045371">
    <property type="entry name" value="ADAMTS_CR_3"/>
</dbReference>
<feature type="disulfide bond" evidence="6">
    <location>
        <begin position="153"/>
        <end position="204"/>
    </location>
</feature>
<dbReference type="GO" id="GO:0004222">
    <property type="term" value="F:metalloendopeptidase activity"/>
    <property type="evidence" value="ECO:0007669"/>
    <property type="project" value="TreeGrafter"/>
</dbReference>
<accession>A0AAJ7R7H7</accession>
<dbReference type="Pfam" id="PF08686">
    <property type="entry name" value="PLAC"/>
    <property type="match status" value="1"/>
</dbReference>
<dbReference type="GO" id="GO:0006508">
    <property type="term" value="P:proteolysis"/>
    <property type="evidence" value="ECO:0007669"/>
    <property type="project" value="TreeGrafter"/>
</dbReference>
<dbReference type="RefSeq" id="XP_015610189.1">
    <property type="nucleotide sequence ID" value="XM_015754703.2"/>
</dbReference>
<evidence type="ECO:0000256" key="5">
    <source>
        <dbReference type="ARBA" id="ARBA00023157"/>
    </source>
</evidence>
<evidence type="ECO:0000313" key="18">
    <source>
        <dbReference type="RefSeq" id="XP_024935784.1"/>
    </source>
</evidence>
<sequence>MMQHVRKSIRFSSGEYLQDASGTCTISPADSERIDWFIGYLVRGTRRFMDILRNLLNSIRNLIQFSMASFVSVNRRGICISTRDVATFNVGWILVLILISIFGTVAASRIPDKYPIEVYHMLQEKTQLSYGRDNRIKGSWGPWSSWSECSRSCGTGIQSQARECLPMRSSLRKRSTVHHENTMHAKPMCIGTYKRYHVCNTQDCPNYPDDFRAEQCAKYNGRIYKGQNYLWMPFPDAPNTCALNCRAIGERFYATLEPVVIDGTPCNAPYRHGQRPGLSSESGERWLCVAGQCKSVGCDGVVGSGVKVDACGVCGGEGRGCRLFEGIFMEPILPRGHQPVTTIPKGAMSLNISELRHTANFLALRDLNGSYMLNGPWSLSPSGSYKISGTMFSYQRGDGTRMENIFATGPLAEPLELEIFYQEYNPGIIYKYVVPLNETADNNAMIAPPLLAPGPNDPSNEIPDSSNRAMPAPIPRIFGHESHSSVPNSNYSQKESRERKRKEEMRHPPTTIMAGDQPNVTETGGKKKKKFSWQVVGLSTCSKTCGGGVQNAIFKCIREKNRMVANERRCRNIQKPPVPPPLKCNDRPCPARWKASAWSECSVSCGVGIQTRQLECVQELNSKLTMRVAAGACAQPPDLRTTQTCRRAACSNSNPELKQMTVQHDRPRWDVGTWGPCSATCGRGFKRRTVTCITSNDPCSFSTKPEVEKHCESAPCHTNSKGHAPWLFSEWSQECSAECGSGVRKRQVACADGSELFCNPNDKPVMEESCLGNNTNCDKPVWYTGPWSSCTVSCGSGMQYRRTLCIAKMDNNFQVLPEVNCNSFDNKPTTEQTCRMPACSAKWFTSHWSKCSQTCGTGVQERLVRCIYEGVTASGCSEVDEPIGKRVCNTDPCIKKDEIPVDELSKMPKDKPNDHCIDKYPNCNLVVKVGLCRIKYYKHSCCGCRD</sequence>
<evidence type="ECO:0000256" key="4">
    <source>
        <dbReference type="ARBA" id="ARBA00022737"/>
    </source>
</evidence>
<evidence type="ECO:0000313" key="19">
    <source>
        <dbReference type="RefSeq" id="XP_024935785.1"/>
    </source>
</evidence>
<evidence type="ECO:0000313" key="15">
    <source>
        <dbReference type="RefSeq" id="XP_015610190.1"/>
    </source>
</evidence>
<keyword evidence="8" id="KW-0472">Membrane</keyword>
<evidence type="ECO:0000313" key="17">
    <source>
        <dbReference type="RefSeq" id="XP_024935783.1"/>
    </source>
</evidence>
<dbReference type="Proteomes" id="UP000694920">
    <property type="component" value="Unplaced"/>
</dbReference>
<evidence type="ECO:0000256" key="2">
    <source>
        <dbReference type="ARBA" id="ARBA00022525"/>
    </source>
</evidence>
<dbReference type="RefSeq" id="XP_024935783.1">
    <property type="nucleotide sequence ID" value="XM_025080015.1"/>
</dbReference>
<dbReference type="GO" id="GO:0005576">
    <property type="term" value="C:extracellular region"/>
    <property type="evidence" value="ECO:0007669"/>
    <property type="project" value="UniProtKB-SubCell"/>
</dbReference>
<feature type="domain" description="ADAMTS/ADAMTS-like cysteine-rich" evidence="11">
    <location>
        <begin position="230"/>
        <end position="321"/>
    </location>
</feature>
<proteinExistence type="predicted"/>
<feature type="transmembrane region" description="Helical" evidence="8">
    <location>
        <begin position="85"/>
        <end position="107"/>
    </location>
</feature>
<keyword evidence="4" id="KW-0677">Repeat</keyword>
<dbReference type="InterPro" id="IPR050439">
    <property type="entry name" value="ADAMTS_ADAMTS-like"/>
</dbReference>
<keyword evidence="8" id="KW-0812">Transmembrane</keyword>
<evidence type="ECO:0000259" key="9">
    <source>
        <dbReference type="Pfam" id="PF05986"/>
    </source>
</evidence>
<feature type="compositionally biased region" description="Polar residues" evidence="7">
    <location>
        <begin position="484"/>
        <end position="493"/>
    </location>
</feature>
<evidence type="ECO:0000256" key="1">
    <source>
        <dbReference type="ARBA" id="ARBA00004613"/>
    </source>
</evidence>
<dbReference type="RefSeq" id="XP_024935784.1">
    <property type="nucleotide sequence ID" value="XM_025080016.1"/>
</dbReference>
<dbReference type="InterPro" id="IPR013273">
    <property type="entry name" value="ADAMTS/ADAMTS-like"/>
</dbReference>
<dbReference type="PRINTS" id="PR01857">
    <property type="entry name" value="ADAMTSFAMILY"/>
</dbReference>
<evidence type="ECO:0000313" key="12">
    <source>
        <dbReference type="Proteomes" id="UP000694920"/>
    </source>
</evidence>
<dbReference type="PANTHER" id="PTHR13723">
    <property type="entry name" value="ADAMTS A DISINTEGRIN AND METALLOPROTEASE WITH THROMBOSPONDIN MOTIFS PROTEASE"/>
    <property type="match status" value="1"/>
</dbReference>
<dbReference type="InterPro" id="IPR010909">
    <property type="entry name" value="PLAC"/>
</dbReference>
<evidence type="ECO:0000259" key="11">
    <source>
        <dbReference type="Pfam" id="PF19236"/>
    </source>
</evidence>
<dbReference type="GO" id="GO:0030198">
    <property type="term" value="P:extracellular matrix organization"/>
    <property type="evidence" value="ECO:0007669"/>
    <property type="project" value="InterPro"/>
</dbReference>
<dbReference type="FunFam" id="2.60.120.830:FF:000001">
    <property type="entry name" value="A disintegrin and metalloproteinase with thrombospondin motifs 1"/>
    <property type="match status" value="1"/>
</dbReference>
<keyword evidence="12" id="KW-1185">Reference proteome</keyword>
<dbReference type="Gene3D" id="2.60.120.830">
    <property type="match status" value="1"/>
</dbReference>
<evidence type="ECO:0000256" key="6">
    <source>
        <dbReference type="PIRSR" id="PIRSR613273-3"/>
    </source>
</evidence>
<keyword evidence="5 6" id="KW-1015">Disulfide bond</keyword>
<feature type="compositionally biased region" description="Polar residues" evidence="7">
    <location>
        <begin position="457"/>
        <end position="468"/>
    </location>
</feature>
<evidence type="ECO:0000313" key="14">
    <source>
        <dbReference type="RefSeq" id="XP_015610189.1"/>
    </source>
</evidence>
<dbReference type="PROSITE" id="PS50092">
    <property type="entry name" value="TSP1"/>
    <property type="match status" value="6"/>
</dbReference>
<feature type="disulfide bond" evidence="6">
    <location>
        <begin position="149"/>
        <end position="199"/>
    </location>
</feature>
<evidence type="ECO:0000256" key="7">
    <source>
        <dbReference type="SAM" id="MobiDB-lite"/>
    </source>
</evidence>
<keyword evidence="3" id="KW-0732">Signal</keyword>
<evidence type="ECO:0000259" key="10">
    <source>
        <dbReference type="Pfam" id="PF08686"/>
    </source>
</evidence>
<feature type="region of interest" description="Disordered" evidence="7">
    <location>
        <begin position="451"/>
        <end position="526"/>
    </location>
</feature>
<evidence type="ECO:0000313" key="13">
    <source>
        <dbReference type="RefSeq" id="XP_015610188.1"/>
    </source>
</evidence>
<name>A0AAJ7R7H7_CEPCN</name>
<protein>
    <submittedName>
        <fullName evidence="13 14">Thrombospondin type-1 domain-containing protein 4 isoform X1</fullName>
    </submittedName>
</protein>
<evidence type="ECO:0000256" key="3">
    <source>
        <dbReference type="ARBA" id="ARBA00022729"/>
    </source>
</evidence>
<dbReference type="SUPFAM" id="SSF82895">
    <property type="entry name" value="TSP-1 type 1 repeat"/>
    <property type="match status" value="6"/>
</dbReference>
<dbReference type="AlphaFoldDB" id="A0AAJ7R7H7"/>
<feature type="domain" description="PLAC" evidence="10">
    <location>
        <begin position="916"/>
        <end position="942"/>
    </location>
</feature>
<reference evidence="13 14" key="1">
    <citation type="submission" date="2025-04" db="UniProtKB">
        <authorList>
            <consortium name="RefSeq"/>
        </authorList>
    </citation>
    <scope>IDENTIFICATION</scope>
</reference>
<evidence type="ECO:0000256" key="8">
    <source>
        <dbReference type="SAM" id="Phobius"/>
    </source>
</evidence>
<gene>
    <name evidence="13 14 15 16 17 18 19" type="primary">LOC107275008</name>
</gene>
<dbReference type="PANTHER" id="PTHR13723:SF316">
    <property type="entry name" value="LONELY HEART, ISOFORM A"/>
    <property type="match status" value="1"/>
</dbReference>
<keyword evidence="2" id="KW-0964">Secreted</keyword>
<dbReference type="GeneID" id="107275008"/>
<feature type="compositionally biased region" description="Basic and acidic residues" evidence="7">
    <location>
        <begin position="494"/>
        <end position="507"/>
    </location>
</feature>
<dbReference type="RefSeq" id="XP_024935785.1">
    <property type="nucleotide sequence ID" value="XM_025080017.1"/>
</dbReference>
<dbReference type="InterPro" id="IPR000884">
    <property type="entry name" value="TSP1_rpt"/>
</dbReference>
<feature type="domain" description="ADAMTS/ADAMTS-like Spacer 1" evidence="9">
    <location>
        <begin position="325"/>
        <end position="435"/>
    </location>
</feature>
<dbReference type="RefSeq" id="XP_015610190.1">
    <property type="nucleotide sequence ID" value="XM_015754704.2"/>
</dbReference>
<organism evidence="12 19">
    <name type="scientific">Cephus cinctus</name>
    <name type="common">Wheat stem sawfly</name>
    <dbReference type="NCBI Taxonomy" id="211228"/>
    <lineage>
        <taxon>Eukaryota</taxon>
        <taxon>Metazoa</taxon>
        <taxon>Ecdysozoa</taxon>
        <taxon>Arthropoda</taxon>
        <taxon>Hexapoda</taxon>
        <taxon>Insecta</taxon>
        <taxon>Pterygota</taxon>
        <taxon>Neoptera</taxon>
        <taxon>Endopterygota</taxon>
        <taxon>Hymenoptera</taxon>
        <taxon>Cephoidea</taxon>
        <taxon>Cephidae</taxon>
        <taxon>Cephus</taxon>
    </lineage>
</organism>
<feature type="disulfide bond" evidence="6">
    <location>
        <begin position="164"/>
        <end position="189"/>
    </location>
</feature>
<dbReference type="KEGG" id="ccin:107275008"/>
<keyword evidence="8" id="KW-1133">Transmembrane helix</keyword>
<dbReference type="Pfam" id="PF19236">
    <property type="entry name" value="ADAMTS_CR_3"/>
    <property type="match status" value="1"/>
</dbReference>
<dbReference type="SMART" id="SM00209">
    <property type="entry name" value="TSP1"/>
    <property type="match status" value="7"/>
</dbReference>
<dbReference type="GO" id="GO:0031012">
    <property type="term" value="C:extracellular matrix"/>
    <property type="evidence" value="ECO:0007669"/>
    <property type="project" value="TreeGrafter"/>
</dbReference>
<dbReference type="InterPro" id="IPR010294">
    <property type="entry name" value="ADAMTS_spacer1"/>
</dbReference>